<name>A0A6L8SZY2_9FIRM</name>
<evidence type="ECO:0000313" key="3">
    <source>
        <dbReference type="Proteomes" id="UP000477285"/>
    </source>
</evidence>
<sequence length="203" mass="24331">MKIRMRNPEFPLYFIGELGFGIFLFLDSPYKVISLKEKCIMILICVTIWNIVFMISRMRIIIMDKNGCTVKLLLWKKTYKWEDLEIIREDCWNSGRLHLKGIVFSSRRMGKNGKVYSTKKIFQSLQFLNCFFIIFDDEDVERIYALKKKLGKVPEFKKTSENILTQLKDWGVKVEKGENLKKEEKQKFYDEMVRIKKEQKKNK</sequence>
<protein>
    <submittedName>
        <fullName evidence="2">Uncharacterized protein</fullName>
    </submittedName>
</protein>
<keyword evidence="1" id="KW-1133">Transmembrane helix</keyword>
<feature type="transmembrane region" description="Helical" evidence="1">
    <location>
        <begin position="39"/>
        <end position="56"/>
    </location>
</feature>
<feature type="transmembrane region" description="Helical" evidence="1">
    <location>
        <begin position="12"/>
        <end position="33"/>
    </location>
</feature>
<keyword evidence="1" id="KW-0472">Membrane</keyword>
<dbReference type="EMBL" id="WWVQ01000009">
    <property type="protein sequence ID" value="MZL32625.1"/>
    <property type="molecule type" value="Genomic_DNA"/>
</dbReference>
<dbReference type="Proteomes" id="UP000477285">
    <property type="component" value="Unassembled WGS sequence"/>
</dbReference>
<keyword evidence="1" id="KW-0812">Transmembrane</keyword>
<evidence type="ECO:0000313" key="2">
    <source>
        <dbReference type="EMBL" id="MZL32625.1"/>
    </source>
</evidence>
<comment type="caution">
    <text evidence="2">The sequence shown here is derived from an EMBL/GenBank/DDBJ whole genome shotgun (WGS) entry which is preliminary data.</text>
</comment>
<organism evidence="2 3">
    <name type="scientific">Blautia wexlerae</name>
    <dbReference type="NCBI Taxonomy" id="418240"/>
    <lineage>
        <taxon>Bacteria</taxon>
        <taxon>Bacillati</taxon>
        <taxon>Bacillota</taxon>
        <taxon>Clostridia</taxon>
        <taxon>Lachnospirales</taxon>
        <taxon>Lachnospiraceae</taxon>
        <taxon>Blautia</taxon>
    </lineage>
</organism>
<proteinExistence type="predicted"/>
<accession>A0A6L8SZY2</accession>
<evidence type="ECO:0000256" key="1">
    <source>
        <dbReference type="SAM" id="Phobius"/>
    </source>
</evidence>
<dbReference type="RefSeq" id="WP_118342378.1">
    <property type="nucleotide sequence ID" value="NZ_JAAINC010000054.1"/>
</dbReference>
<reference evidence="2 3" key="1">
    <citation type="journal article" date="2019" name="Nat. Med.">
        <title>A library of human gut bacterial isolates paired with longitudinal multiomics data enables mechanistic microbiome research.</title>
        <authorList>
            <person name="Poyet M."/>
            <person name="Groussin M."/>
            <person name="Gibbons S.M."/>
            <person name="Avila-Pacheco J."/>
            <person name="Jiang X."/>
            <person name="Kearney S.M."/>
            <person name="Perrotta A.R."/>
            <person name="Berdy B."/>
            <person name="Zhao S."/>
            <person name="Lieberman T.D."/>
            <person name="Swanson P.K."/>
            <person name="Smith M."/>
            <person name="Roesemann S."/>
            <person name="Alexander J.E."/>
            <person name="Rich S.A."/>
            <person name="Livny J."/>
            <person name="Vlamakis H."/>
            <person name="Clish C."/>
            <person name="Bullock K."/>
            <person name="Deik A."/>
            <person name="Scott J."/>
            <person name="Pierce K.A."/>
            <person name="Xavier R.J."/>
            <person name="Alm E.J."/>
        </authorList>
    </citation>
    <scope>NUCLEOTIDE SEQUENCE [LARGE SCALE GENOMIC DNA]</scope>
    <source>
        <strain evidence="2 3">BIOML-A1</strain>
    </source>
</reference>
<gene>
    <name evidence="2" type="ORF">GT728_05245</name>
</gene>
<dbReference type="AlphaFoldDB" id="A0A6L8SZY2"/>